<evidence type="ECO:0000256" key="2">
    <source>
        <dbReference type="ARBA" id="ARBA00009695"/>
    </source>
</evidence>
<dbReference type="AlphaFoldDB" id="A0A845BSH7"/>
<dbReference type="Pfam" id="PF21982">
    <property type="entry name" value="RecX_HTH1"/>
    <property type="match status" value="1"/>
</dbReference>
<dbReference type="InterPro" id="IPR036388">
    <property type="entry name" value="WH-like_DNA-bd_sf"/>
</dbReference>
<dbReference type="GO" id="GO:0005737">
    <property type="term" value="C:cytoplasm"/>
    <property type="evidence" value="ECO:0007669"/>
    <property type="project" value="UniProtKB-SubCell"/>
</dbReference>
<comment type="subcellular location">
    <subcellularLocation>
        <location evidence="1 5">Cytoplasm</location>
    </subcellularLocation>
</comment>
<dbReference type="Pfam" id="PF02631">
    <property type="entry name" value="RecX_HTH2"/>
    <property type="match status" value="1"/>
</dbReference>
<feature type="domain" description="RecX second three-helical" evidence="6">
    <location>
        <begin position="51"/>
        <end position="89"/>
    </location>
</feature>
<evidence type="ECO:0000256" key="5">
    <source>
        <dbReference type="HAMAP-Rule" id="MF_01114"/>
    </source>
</evidence>
<gene>
    <name evidence="5 9" type="primary">recX</name>
    <name evidence="9" type="ORF">GQF02_09200</name>
</gene>
<dbReference type="InterPro" id="IPR053925">
    <property type="entry name" value="RecX_HTH_3rd"/>
</dbReference>
<reference evidence="9 10" key="1">
    <citation type="submission" date="2019-12" db="EMBL/GenBank/DDBJ databases">
        <title>Neisseriaceae gen. nov. sp. Genome sequencing and assembly.</title>
        <authorList>
            <person name="Liu Z."/>
            <person name="Li A."/>
        </authorList>
    </citation>
    <scope>NUCLEOTIDE SEQUENCE [LARGE SCALE GENOMIC DNA]</scope>
    <source>
        <strain evidence="9 10">B2N2-7</strain>
    </source>
</reference>
<organism evidence="9 10">
    <name type="scientific">Craterilacuibacter sinensis</name>
    <dbReference type="NCBI Taxonomy" id="2686017"/>
    <lineage>
        <taxon>Bacteria</taxon>
        <taxon>Pseudomonadati</taxon>
        <taxon>Pseudomonadota</taxon>
        <taxon>Betaproteobacteria</taxon>
        <taxon>Neisseriales</taxon>
        <taxon>Neisseriaceae</taxon>
        <taxon>Craterilacuibacter</taxon>
    </lineage>
</organism>
<evidence type="ECO:0000259" key="8">
    <source>
        <dbReference type="Pfam" id="PF21982"/>
    </source>
</evidence>
<keyword evidence="10" id="KW-1185">Reference proteome</keyword>
<evidence type="ECO:0000259" key="6">
    <source>
        <dbReference type="Pfam" id="PF02631"/>
    </source>
</evidence>
<dbReference type="Gene3D" id="1.10.10.10">
    <property type="entry name" value="Winged helix-like DNA-binding domain superfamily/Winged helix DNA-binding domain"/>
    <property type="match status" value="3"/>
</dbReference>
<dbReference type="Pfam" id="PF21981">
    <property type="entry name" value="RecX_HTH3"/>
    <property type="match status" value="1"/>
</dbReference>
<dbReference type="NCBIfam" id="NF001055">
    <property type="entry name" value="PRK00117.2-5"/>
    <property type="match status" value="1"/>
</dbReference>
<evidence type="ECO:0000256" key="4">
    <source>
        <dbReference type="ARBA" id="ARBA00022490"/>
    </source>
</evidence>
<evidence type="ECO:0000256" key="1">
    <source>
        <dbReference type="ARBA" id="ARBA00004496"/>
    </source>
</evidence>
<comment type="caution">
    <text evidence="9">The sequence shown here is derived from an EMBL/GenBank/DDBJ whole genome shotgun (WGS) entry which is preliminary data.</text>
</comment>
<proteinExistence type="inferred from homology"/>
<dbReference type="RefSeq" id="WP_160796543.1">
    <property type="nucleotide sequence ID" value="NZ_WSSB01000007.1"/>
</dbReference>
<dbReference type="PANTHER" id="PTHR33602:SF1">
    <property type="entry name" value="REGULATORY PROTEIN RECX FAMILY PROTEIN"/>
    <property type="match status" value="1"/>
</dbReference>
<name>A0A845BSH7_9NEIS</name>
<dbReference type="InterPro" id="IPR053924">
    <property type="entry name" value="RecX_HTH_2nd"/>
</dbReference>
<dbReference type="GO" id="GO:0006282">
    <property type="term" value="P:regulation of DNA repair"/>
    <property type="evidence" value="ECO:0007669"/>
    <property type="project" value="UniProtKB-UniRule"/>
</dbReference>
<feature type="domain" description="RecX first three-helical" evidence="8">
    <location>
        <begin position="6"/>
        <end position="44"/>
    </location>
</feature>
<evidence type="ECO:0000313" key="10">
    <source>
        <dbReference type="Proteomes" id="UP000467214"/>
    </source>
</evidence>
<evidence type="ECO:0000256" key="3">
    <source>
        <dbReference type="ARBA" id="ARBA00018111"/>
    </source>
</evidence>
<protein>
    <recommendedName>
        <fullName evidence="3 5">Regulatory protein RecX</fullName>
    </recommendedName>
</protein>
<dbReference type="Proteomes" id="UP000467214">
    <property type="component" value="Unassembled WGS sequence"/>
</dbReference>
<evidence type="ECO:0000259" key="7">
    <source>
        <dbReference type="Pfam" id="PF21981"/>
    </source>
</evidence>
<dbReference type="InterPro" id="IPR003783">
    <property type="entry name" value="Regulatory_RecX"/>
</dbReference>
<dbReference type="HAMAP" id="MF_01114">
    <property type="entry name" value="RecX"/>
    <property type="match status" value="1"/>
</dbReference>
<keyword evidence="4 5" id="KW-0963">Cytoplasm</keyword>
<evidence type="ECO:0000313" key="9">
    <source>
        <dbReference type="EMBL" id="MXR37146.1"/>
    </source>
</evidence>
<dbReference type="EMBL" id="WSSB01000007">
    <property type="protein sequence ID" value="MXR37146.1"/>
    <property type="molecule type" value="Genomic_DNA"/>
</dbReference>
<dbReference type="InterPro" id="IPR053926">
    <property type="entry name" value="RecX_HTH_1st"/>
</dbReference>
<dbReference type="PANTHER" id="PTHR33602">
    <property type="entry name" value="REGULATORY PROTEIN RECX FAMILY PROTEIN"/>
    <property type="match status" value="1"/>
</dbReference>
<comment type="similarity">
    <text evidence="2 5">Belongs to the RecX family.</text>
</comment>
<comment type="function">
    <text evidence="5">Modulates RecA activity.</text>
</comment>
<feature type="domain" description="RecX third three-helical" evidence="7">
    <location>
        <begin position="94"/>
        <end position="138"/>
    </location>
</feature>
<sequence length="154" mass="17700">MEKSLKARAVELLSRREYSRRELQQRLKPHAENPEEIEAVLTELAERHWQSDERFAGQFAEVKGRRWGSRRLTQALREKGVDKDTIACAIENHDDLAVASDVWQRKFGSLPQTQQEKAKQMRFLAARGFPMDVISKVLSGCALDDFAGDDDRDD</sequence>
<accession>A0A845BSH7</accession>